<sequence>MQSNPVLGFLASLLLLFGFFDIASAGYGSANLIHYCPYNVYCSTVVGCAPGTPAAKCPGAKFNQLAMGTNITVPFQKNPSGTGVTIMCTRDPSAGNPLVTQLEWTWEQGQGKTYFDISNVAGHPFVDEGFILHAIDKKDPKQTLNNCHDIFCKKGDLACNEAYEKWDDDEQAMRACYDDVIIGFQLCL</sequence>
<proteinExistence type="predicted"/>
<organism evidence="2 3">
    <name type="scientific">Cladophialophora chaetospira</name>
    <dbReference type="NCBI Taxonomy" id="386627"/>
    <lineage>
        <taxon>Eukaryota</taxon>
        <taxon>Fungi</taxon>
        <taxon>Dikarya</taxon>
        <taxon>Ascomycota</taxon>
        <taxon>Pezizomycotina</taxon>
        <taxon>Eurotiomycetes</taxon>
        <taxon>Chaetothyriomycetidae</taxon>
        <taxon>Chaetothyriales</taxon>
        <taxon>Herpotrichiellaceae</taxon>
        <taxon>Cladophialophora</taxon>
    </lineage>
</organism>
<dbReference type="AlphaFoldDB" id="A0AA38XLU2"/>
<dbReference type="InterPro" id="IPR006771">
    <property type="entry name" value="CetA-like"/>
</dbReference>
<dbReference type="EMBL" id="JAPDRK010000002">
    <property type="protein sequence ID" value="KAJ9615869.1"/>
    <property type="molecule type" value="Genomic_DNA"/>
</dbReference>
<dbReference type="PANTHER" id="PTHR36195:SF6">
    <property type="entry name" value="SECRETED THAUMATIN-LIKE PROTEIN CALA"/>
    <property type="match status" value="1"/>
</dbReference>
<dbReference type="PANTHER" id="PTHR36195">
    <property type="entry name" value="DOMAIN PROTEIN, PUTATIVE (AFU_ORTHOLOGUE AFUA_5G01990)-RELATED-RELATED"/>
    <property type="match status" value="1"/>
</dbReference>
<evidence type="ECO:0000313" key="2">
    <source>
        <dbReference type="EMBL" id="KAJ9615869.1"/>
    </source>
</evidence>
<dbReference type="Proteomes" id="UP001172673">
    <property type="component" value="Unassembled WGS sequence"/>
</dbReference>
<comment type="caution">
    <text evidence="2">The sequence shown here is derived from an EMBL/GenBank/DDBJ whole genome shotgun (WGS) entry which is preliminary data.</text>
</comment>
<keyword evidence="1" id="KW-0732">Signal</keyword>
<feature type="chain" id="PRO_5041399653" evidence="1">
    <location>
        <begin position="26"/>
        <end position="188"/>
    </location>
</feature>
<reference evidence="2" key="1">
    <citation type="submission" date="2022-10" db="EMBL/GenBank/DDBJ databases">
        <title>Culturing micro-colonial fungi from biological soil crusts in the Mojave desert and describing Neophaeococcomyces mojavensis, and introducing the new genera and species Taxawa tesnikishii.</title>
        <authorList>
            <person name="Kurbessoian T."/>
            <person name="Stajich J.E."/>
        </authorList>
    </citation>
    <scope>NUCLEOTIDE SEQUENCE</scope>
    <source>
        <strain evidence="2">TK_41</strain>
    </source>
</reference>
<feature type="signal peptide" evidence="1">
    <location>
        <begin position="1"/>
        <end position="25"/>
    </location>
</feature>
<name>A0AA38XLU2_9EURO</name>
<evidence type="ECO:0000313" key="3">
    <source>
        <dbReference type="Proteomes" id="UP001172673"/>
    </source>
</evidence>
<keyword evidence="3" id="KW-1185">Reference proteome</keyword>
<accession>A0AA38XLU2</accession>
<dbReference type="Pfam" id="PF04681">
    <property type="entry name" value="Bys1"/>
    <property type="match status" value="1"/>
</dbReference>
<protein>
    <submittedName>
        <fullName evidence="2">Uncharacterized protein</fullName>
    </submittedName>
</protein>
<gene>
    <name evidence="2" type="ORF">H2200_001946</name>
</gene>
<evidence type="ECO:0000256" key="1">
    <source>
        <dbReference type="SAM" id="SignalP"/>
    </source>
</evidence>